<feature type="chain" id="PRO_5046560530" evidence="1">
    <location>
        <begin position="47"/>
        <end position="405"/>
    </location>
</feature>
<dbReference type="SUPFAM" id="SSF50985">
    <property type="entry name" value="RCC1/BLIP-II"/>
    <property type="match status" value="1"/>
</dbReference>
<dbReference type="RefSeq" id="WP_157317344.1">
    <property type="nucleotide sequence ID" value="NZ_WSEM01000002.1"/>
</dbReference>
<name>A0ABW9TZ87_9BACL</name>
<comment type="caution">
    <text evidence="2">The sequence shown here is derived from an EMBL/GenBank/DDBJ whole genome shotgun (WGS) entry which is preliminary data.</text>
</comment>
<dbReference type="EMBL" id="WSEM01000002">
    <property type="protein sequence ID" value="MVQ33159.1"/>
    <property type="molecule type" value="Genomic_DNA"/>
</dbReference>
<dbReference type="InterPro" id="IPR009091">
    <property type="entry name" value="RCC1/BLIP-II"/>
</dbReference>
<keyword evidence="1" id="KW-0732">Signal</keyword>
<accession>A0ABW9TZ87</accession>
<proteinExistence type="predicted"/>
<dbReference type="Gene3D" id="2.130.10.30">
    <property type="entry name" value="Regulator of chromosome condensation 1/beta-lactamase-inhibitor protein II"/>
    <property type="match status" value="2"/>
</dbReference>
<feature type="signal peptide" evidence="1">
    <location>
        <begin position="1"/>
        <end position="46"/>
    </location>
</feature>
<gene>
    <name evidence="2" type="ORF">GON05_00700</name>
</gene>
<evidence type="ECO:0000313" key="3">
    <source>
        <dbReference type="Proteomes" id="UP000467637"/>
    </source>
</evidence>
<organism evidence="2 3">
    <name type="scientific">Paenibacillus anseongense</name>
    <dbReference type="NCBI Taxonomy" id="2682845"/>
    <lineage>
        <taxon>Bacteria</taxon>
        <taxon>Bacillati</taxon>
        <taxon>Bacillota</taxon>
        <taxon>Bacilli</taxon>
        <taxon>Bacillales</taxon>
        <taxon>Paenibacillaceae</taxon>
        <taxon>Paenibacillus</taxon>
    </lineage>
</organism>
<dbReference type="Proteomes" id="UP000467637">
    <property type="component" value="Unassembled WGS sequence"/>
</dbReference>
<sequence>MNKNNSPIKGEMTTLKFYYWSKRFTQGAALLSVLSLSSIAPLTAIAADASAKDQPKIVQLTQPKFPVAIDNQGNGWCLALHAISVKDGFFPNLMVKAPSLTNVKSISQNELGMIFVLKNDGTVWTVERTAENEQPDHKEHISATLGEQIPHLENIVKVDTFGMLALALDKNGKVWIFETAPSYVKNDPSISLKTEPVLVEGLDHIKDLMISNDYYDVTFLKEDGTVWNIDEYNPWGSKKPLYDSFRFNKPVQLENLKDIVMLKNNHFAIKKDGTVWNWGRTTAFSENKSFQEVALTPVAPYQVDEISDVVDVSSNFEHVLFVKKDGSVWGKGYFVEKWEALGIEPQTVWKDLFKLDGIADAASVNINNYYSPTESIIKKDGTVWMWGLDNFSKFVDKPQQVEFRS</sequence>
<reference evidence="2 3" key="1">
    <citation type="submission" date="2019-12" db="EMBL/GenBank/DDBJ databases">
        <authorList>
            <person name="Huq M.A."/>
        </authorList>
    </citation>
    <scope>NUCLEOTIDE SEQUENCE [LARGE SCALE GENOMIC DNA]</scope>
    <source>
        <strain evidence="2 3">MAH-34</strain>
    </source>
</reference>
<evidence type="ECO:0000256" key="1">
    <source>
        <dbReference type="SAM" id="SignalP"/>
    </source>
</evidence>
<evidence type="ECO:0000313" key="2">
    <source>
        <dbReference type="EMBL" id="MVQ33159.1"/>
    </source>
</evidence>
<keyword evidence="3" id="KW-1185">Reference proteome</keyword>
<protein>
    <submittedName>
        <fullName evidence="2">Uncharacterized protein</fullName>
    </submittedName>
</protein>